<dbReference type="AlphaFoldDB" id="A0A1H9Y4M5"/>
<dbReference type="OrthoDB" id="9776368at2"/>
<evidence type="ECO:0000256" key="2">
    <source>
        <dbReference type="ARBA" id="ARBA00001946"/>
    </source>
</evidence>
<dbReference type="InterPro" id="IPR023214">
    <property type="entry name" value="HAD_sf"/>
</dbReference>
<comment type="catalytic activity">
    <reaction evidence="1">
        <text>2-phosphoglycolate + H2O = glycolate + phosphate</text>
        <dbReference type="Rhea" id="RHEA:14369"/>
        <dbReference type="ChEBI" id="CHEBI:15377"/>
        <dbReference type="ChEBI" id="CHEBI:29805"/>
        <dbReference type="ChEBI" id="CHEBI:43474"/>
        <dbReference type="ChEBI" id="CHEBI:58033"/>
        <dbReference type="EC" id="3.1.3.18"/>
    </reaction>
</comment>
<dbReference type="InterPro" id="IPR036412">
    <property type="entry name" value="HAD-like_sf"/>
</dbReference>
<dbReference type="NCBIfam" id="TIGR01449">
    <property type="entry name" value="PGP_bact"/>
    <property type="match status" value="1"/>
</dbReference>
<proteinExistence type="inferred from homology"/>
<reference evidence="12" key="1">
    <citation type="submission" date="2016-10" db="EMBL/GenBank/DDBJ databases">
        <authorList>
            <person name="Varghese N."/>
            <person name="Submissions S."/>
        </authorList>
    </citation>
    <scope>NUCLEOTIDE SEQUENCE [LARGE SCALE GENOMIC DNA]</scope>
    <source>
        <strain evidence="12">DSM 18579</strain>
    </source>
</reference>
<dbReference type="InterPro" id="IPR041492">
    <property type="entry name" value="HAD_2"/>
</dbReference>
<dbReference type="NCBIfam" id="NF009695">
    <property type="entry name" value="PRK13222.1-2"/>
    <property type="match status" value="1"/>
</dbReference>
<dbReference type="InterPro" id="IPR037512">
    <property type="entry name" value="PGPase_prok"/>
</dbReference>
<dbReference type="RefSeq" id="WP_093316482.1">
    <property type="nucleotide sequence ID" value="NZ_FOHV01000001.1"/>
</dbReference>
<dbReference type="Gene3D" id="3.40.50.1000">
    <property type="entry name" value="HAD superfamily/HAD-like"/>
    <property type="match status" value="1"/>
</dbReference>
<organism evidence="11 12">
    <name type="scientific">Thorsellia anophelis DSM 18579</name>
    <dbReference type="NCBI Taxonomy" id="1123402"/>
    <lineage>
        <taxon>Bacteria</taxon>
        <taxon>Pseudomonadati</taxon>
        <taxon>Pseudomonadota</taxon>
        <taxon>Gammaproteobacteria</taxon>
        <taxon>Enterobacterales</taxon>
        <taxon>Thorselliaceae</taxon>
        <taxon>Thorsellia</taxon>
    </lineage>
</organism>
<dbReference type="SFLD" id="SFLDG01129">
    <property type="entry name" value="C1.5:_HAD__Beta-PGM__Phosphata"/>
    <property type="match status" value="1"/>
</dbReference>
<dbReference type="EMBL" id="FOHV01000001">
    <property type="protein sequence ID" value="SES63827.1"/>
    <property type="molecule type" value="Genomic_DNA"/>
</dbReference>
<dbReference type="PRINTS" id="PR00413">
    <property type="entry name" value="HADHALOGNASE"/>
</dbReference>
<dbReference type="STRING" id="1123402.SAMN02583745_00054"/>
<dbReference type="PANTHER" id="PTHR43434">
    <property type="entry name" value="PHOSPHOGLYCOLATE PHOSPHATASE"/>
    <property type="match status" value="1"/>
</dbReference>
<dbReference type="NCBIfam" id="TIGR01549">
    <property type="entry name" value="HAD-SF-IA-v1"/>
    <property type="match status" value="1"/>
</dbReference>
<protein>
    <recommendedName>
        <fullName evidence="5">phosphoglycolate phosphatase</fullName>
        <ecNumber evidence="5">3.1.3.18</ecNumber>
    </recommendedName>
</protein>
<dbReference type="SFLD" id="SFLDS00003">
    <property type="entry name" value="Haloacid_Dehalogenase"/>
    <property type="match status" value="1"/>
</dbReference>
<keyword evidence="12" id="KW-1185">Reference proteome</keyword>
<dbReference type="CDD" id="cd16417">
    <property type="entry name" value="HAD_PGPase"/>
    <property type="match status" value="1"/>
</dbReference>
<dbReference type="SUPFAM" id="SSF56784">
    <property type="entry name" value="HAD-like"/>
    <property type="match status" value="1"/>
</dbReference>
<comment type="similarity">
    <text evidence="4">Belongs to the HAD-like hydrolase superfamily. CbbY/CbbZ/Gph/YieH family.</text>
</comment>
<evidence type="ECO:0000256" key="4">
    <source>
        <dbReference type="ARBA" id="ARBA00006171"/>
    </source>
</evidence>
<dbReference type="InterPro" id="IPR050155">
    <property type="entry name" value="HAD-like_hydrolase_sf"/>
</dbReference>
<keyword evidence="9" id="KW-0868">Chloride</keyword>
<keyword evidence="6" id="KW-0479">Metal-binding</keyword>
<dbReference type="InterPro" id="IPR006439">
    <property type="entry name" value="HAD-SF_hydro_IA"/>
</dbReference>
<dbReference type="EC" id="3.1.3.18" evidence="5"/>
<evidence type="ECO:0000256" key="3">
    <source>
        <dbReference type="ARBA" id="ARBA00004818"/>
    </source>
</evidence>
<name>A0A1H9Y4M5_9GAMM</name>
<dbReference type="SFLD" id="SFLDG01135">
    <property type="entry name" value="C1.5.6:_HAD__Beta-PGM__Phospha"/>
    <property type="match status" value="1"/>
</dbReference>
<evidence type="ECO:0000256" key="7">
    <source>
        <dbReference type="ARBA" id="ARBA00022801"/>
    </source>
</evidence>
<dbReference type="Pfam" id="PF13419">
    <property type="entry name" value="HAD_2"/>
    <property type="match status" value="1"/>
</dbReference>
<evidence type="ECO:0000256" key="5">
    <source>
        <dbReference type="ARBA" id="ARBA00013078"/>
    </source>
</evidence>
<evidence type="ECO:0000256" key="6">
    <source>
        <dbReference type="ARBA" id="ARBA00022723"/>
    </source>
</evidence>
<keyword evidence="10" id="KW-0119">Carbohydrate metabolism</keyword>
<comment type="pathway">
    <text evidence="3">Organic acid metabolism; glycolate biosynthesis; glycolate from 2-phosphoglycolate: step 1/1.</text>
</comment>
<dbReference type="PANTHER" id="PTHR43434:SF1">
    <property type="entry name" value="PHOSPHOGLYCOLATE PHOSPHATASE"/>
    <property type="match status" value="1"/>
</dbReference>
<evidence type="ECO:0000256" key="1">
    <source>
        <dbReference type="ARBA" id="ARBA00000830"/>
    </source>
</evidence>
<dbReference type="GO" id="GO:0005829">
    <property type="term" value="C:cytosol"/>
    <property type="evidence" value="ECO:0007669"/>
    <property type="project" value="TreeGrafter"/>
</dbReference>
<sequence>MYNQTHMIKAIAFDLDGTLVDSLPGLHSALNSALQDLNLHQVTALDVKGWIGNGIDVLLSRAIHSILPNDTLTSEEIKSLRSSFDLHYETTMISGTHLFDGVIKTLNELKKSQIKLAIVTNKPSQFLPGILNDLGLSNFFSIVLGADDVTVKKPHPAPLYSVLSQFGFYAQELLFVGDSKNDIQCAKSAGCLSAGLTYGYNYHEPIEASNPDFLLNDFPALLNIDKLMK</sequence>
<dbReference type="Gene3D" id="1.10.150.240">
    <property type="entry name" value="Putative phosphatase, domain 2"/>
    <property type="match status" value="1"/>
</dbReference>
<evidence type="ECO:0000256" key="8">
    <source>
        <dbReference type="ARBA" id="ARBA00022842"/>
    </source>
</evidence>
<dbReference type="Proteomes" id="UP000242642">
    <property type="component" value="Unassembled WGS sequence"/>
</dbReference>
<evidence type="ECO:0000313" key="12">
    <source>
        <dbReference type="Proteomes" id="UP000242642"/>
    </source>
</evidence>
<accession>A0A1H9Y4M5</accession>
<evidence type="ECO:0000313" key="11">
    <source>
        <dbReference type="EMBL" id="SES63827.1"/>
    </source>
</evidence>
<dbReference type="GO" id="GO:0008967">
    <property type="term" value="F:phosphoglycolate phosphatase activity"/>
    <property type="evidence" value="ECO:0007669"/>
    <property type="project" value="UniProtKB-EC"/>
</dbReference>
<dbReference type="GO" id="GO:0006281">
    <property type="term" value="P:DNA repair"/>
    <property type="evidence" value="ECO:0007669"/>
    <property type="project" value="TreeGrafter"/>
</dbReference>
<dbReference type="GO" id="GO:0046872">
    <property type="term" value="F:metal ion binding"/>
    <property type="evidence" value="ECO:0007669"/>
    <property type="project" value="UniProtKB-KW"/>
</dbReference>
<dbReference type="InterPro" id="IPR023198">
    <property type="entry name" value="PGP-like_dom2"/>
</dbReference>
<evidence type="ECO:0000256" key="10">
    <source>
        <dbReference type="ARBA" id="ARBA00023277"/>
    </source>
</evidence>
<keyword evidence="7" id="KW-0378">Hydrolase</keyword>
<keyword evidence="8" id="KW-0460">Magnesium</keyword>
<evidence type="ECO:0000256" key="9">
    <source>
        <dbReference type="ARBA" id="ARBA00023214"/>
    </source>
</evidence>
<comment type="cofactor">
    <cofactor evidence="2">
        <name>Mg(2+)</name>
        <dbReference type="ChEBI" id="CHEBI:18420"/>
    </cofactor>
</comment>
<dbReference type="NCBIfam" id="TIGR01509">
    <property type="entry name" value="HAD-SF-IA-v3"/>
    <property type="match status" value="1"/>
</dbReference>
<gene>
    <name evidence="11" type="ORF">SAMN02583745_00054</name>
</gene>
<dbReference type="GO" id="GO:0005975">
    <property type="term" value="P:carbohydrate metabolic process"/>
    <property type="evidence" value="ECO:0007669"/>
    <property type="project" value="InterPro"/>
</dbReference>
<dbReference type="FunFam" id="3.40.50.1000:FF:000022">
    <property type="entry name" value="Phosphoglycolate phosphatase"/>
    <property type="match status" value="1"/>
</dbReference>